<dbReference type="InterPro" id="IPR029039">
    <property type="entry name" value="Flavoprotein-like_sf"/>
</dbReference>
<reference evidence="2" key="3">
    <citation type="submission" date="2022-01" db="EMBL/GenBank/DDBJ databases">
        <title>Collection of gut derived symbiotic bacterial strains cultured from healthy donors.</title>
        <authorList>
            <person name="Lin H."/>
            <person name="Kohout C."/>
            <person name="Waligurski E."/>
            <person name="Pamer E.G."/>
        </authorList>
    </citation>
    <scope>NUCLEOTIDE SEQUENCE</scope>
    <source>
        <strain evidence="2">DFI.6.55</strain>
    </source>
</reference>
<feature type="domain" description="Flavodoxin" evidence="1">
    <location>
        <begin position="4"/>
        <end position="137"/>
    </location>
</feature>
<gene>
    <name evidence="3" type="ORF">G5B36_29410</name>
    <name evidence="2" type="ORF">L0N08_07650</name>
</gene>
<dbReference type="GO" id="GO:0070819">
    <property type="term" value="F:menaquinone-dependent protoporphyrinogen oxidase activity"/>
    <property type="evidence" value="ECO:0007669"/>
    <property type="project" value="TreeGrafter"/>
</dbReference>
<evidence type="ECO:0000259" key="1">
    <source>
        <dbReference type="Pfam" id="PF12724"/>
    </source>
</evidence>
<sequence>MKTIIMYSSKYGCTEDCVKALKSKLNGECRLVNLKNVGAIDFQQYDWVIIGGSIYVGKIQKEVRLFCERNLKELLTKNISLFMCCTTPEQVNDFFENNFPAKLLAHAIKTVNFGGELRQEKMGFLDRKLTALVTKTEPMKTGIFYQNIDLLATLVNS</sequence>
<dbReference type="EMBL" id="JAAITT010000119">
    <property type="protein sequence ID" value="NSJ52747.1"/>
    <property type="molecule type" value="Genomic_DNA"/>
</dbReference>
<name>A0AAW5BR29_9FIRM</name>
<dbReference type="PANTHER" id="PTHR38030">
    <property type="entry name" value="PROTOPORPHYRINOGEN IX DEHYDROGENASE [MENAQUINONE]"/>
    <property type="match status" value="1"/>
</dbReference>
<dbReference type="Proteomes" id="UP001299608">
    <property type="component" value="Unassembled WGS sequence"/>
</dbReference>
<dbReference type="AlphaFoldDB" id="A0AAW5BR29"/>
<dbReference type="Gene3D" id="3.40.50.360">
    <property type="match status" value="1"/>
</dbReference>
<evidence type="ECO:0000313" key="4">
    <source>
        <dbReference type="Proteomes" id="UP000669239"/>
    </source>
</evidence>
<dbReference type="RefSeq" id="WP_117559945.1">
    <property type="nucleotide sequence ID" value="NZ_BAABZL010000001.1"/>
</dbReference>
<dbReference type="GO" id="GO:0006783">
    <property type="term" value="P:heme biosynthetic process"/>
    <property type="evidence" value="ECO:0007669"/>
    <property type="project" value="TreeGrafter"/>
</dbReference>
<dbReference type="GeneID" id="97206305"/>
<dbReference type="PANTHER" id="PTHR38030:SF2">
    <property type="entry name" value="PROTOPORPHYRINOGEN IX DEHYDROGENASE [QUINONE]"/>
    <property type="match status" value="1"/>
</dbReference>
<keyword evidence="4" id="KW-1185">Reference proteome</keyword>
<dbReference type="Proteomes" id="UP000669239">
    <property type="component" value="Unassembled WGS sequence"/>
</dbReference>
<dbReference type="Pfam" id="PF12724">
    <property type="entry name" value="Flavodoxin_5"/>
    <property type="match status" value="1"/>
</dbReference>
<dbReference type="InterPro" id="IPR026816">
    <property type="entry name" value="Flavodoxin_dom"/>
</dbReference>
<proteinExistence type="predicted"/>
<dbReference type="GO" id="GO:0010181">
    <property type="term" value="F:FMN binding"/>
    <property type="evidence" value="ECO:0007669"/>
    <property type="project" value="TreeGrafter"/>
</dbReference>
<dbReference type="InterPro" id="IPR052200">
    <property type="entry name" value="Protoporphyrinogen_IX_DH"/>
</dbReference>
<accession>A0AAW5BR29</accession>
<protein>
    <submittedName>
        <fullName evidence="2 3">Flavodoxin</fullName>
    </submittedName>
</protein>
<reference evidence="3 4" key="1">
    <citation type="journal article" date="2020" name="Cell Host Microbe">
        <title>Functional and Genomic Variation between Human-Derived Isolates of Lachnospiraceae Reveals Inter- and Intra-Species Diversity.</title>
        <authorList>
            <person name="Sorbara M.T."/>
            <person name="Littmann E.R."/>
            <person name="Fontana E."/>
            <person name="Moody T.U."/>
            <person name="Kohout C.E."/>
            <person name="Gjonbalaj M."/>
            <person name="Eaton V."/>
            <person name="Seok R."/>
            <person name="Leiner I.M."/>
            <person name="Pamer E.G."/>
        </authorList>
    </citation>
    <scope>NUCLEOTIDE SEQUENCE [LARGE SCALE GENOMIC DNA]</scope>
    <source>
        <strain evidence="3 4">MSK.1.17</strain>
    </source>
</reference>
<evidence type="ECO:0000313" key="5">
    <source>
        <dbReference type="Proteomes" id="UP001299608"/>
    </source>
</evidence>
<dbReference type="EMBL" id="JAKNGE010000007">
    <property type="protein sequence ID" value="MCG4745279.1"/>
    <property type="molecule type" value="Genomic_DNA"/>
</dbReference>
<evidence type="ECO:0000313" key="2">
    <source>
        <dbReference type="EMBL" id="MCG4745279.1"/>
    </source>
</evidence>
<reference evidence="3" key="2">
    <citation type="submission" date="2020-02" db="EMBL/GenBank/DDBJ databases">
        <authorList>
            <person name="Littmann E."/>
            <person name="Sorbara M."/>
        </authorList>
    </citation>
    <scope>NUCLEOTIDE SEQUENCE</scope>
    <source>
        <strain evidence="3">MSK.1.17</strain>
    </source>
</reference>
<organism evidence="2 5">
    <name type="scientific">Enterocloster aldenensis</name>
    <dbReference type="NCBI Taxonomy" id="358742"/>
    <lineage>
        <taxon>Bacteria</taxon>
        <taxon>Bacillati</taxon>
        <taxon>Bacillota</taxon>
        <taxon>Clostridia</taxon>
        <taxon>Lachnospirales</taxon>
        <taxon>Lachnospiraceae</taxon>
        <taxon>Enterocloster</taxon>
    </lineage>
</organism>
<evidence type="ECO:0000313" key="3">
    <source>
        <dbReference type="EMBL" id="NSJ52747.1"/>
    </source>
</evidence>
<dbReference type="SUPFAM" id="SSF52218">
    <property type="entry name" value="Flavoproteins"/>
    <property type="match status" value="1"/>
</dbReference>
<comment type="caution">
    <text evidence="2">The sequence shown here is derived from an EMBL/GenBank/DDBJ whole genome shotgun (WGS) entry which is preliminary data.</text>
</comment>